<dbReference type="InterPro" id="IPR027443">
    <property type="entry name" value="IPNS-like_sf"/>
</dbReference>
<dbReference type="InterPro" id="IPR050231">
    <property type="entry name" value="Iron_ascorbate_oxido_reductase"/>
</dbReference>
<evidence type="ECO:0000313" key="3">
    <source>
        <dbReference type="EMBL" id="GMH46532.1"/>
    </source>
</evidence>
<name>A0A9W7DLF4_9STRA</name>
<dbReference type="Gene3D" id="2.60.120.330">
    <property type="entry name" value="B-lactam Antibiotic, Isopenicillin N Synthase, Chain"/>
    <property type="match status" value="1"/>
</dbReference>
<dbReference type="SUPFAM" id="SSF51197">
    <property type="entry name" value="Clavaminate synthase-like"/>
    <property type="match status" value="1"/>
</dbReference>
<dbReference type="PANTHER" id="PTHR47990">
    <property type="entry name" value="2-OXOGLUTARATE (2OG) AND FE(II)-DEPENDENT OXYGENASE SUPERFAMILY PROTEIN-RELATED"/>
    <property type="match status" value="1"/>
</dbReference>
<evidence type="ECO:0000313" key="4">
    <source>
        <dbReference type="Proteomes" id="UP001165082"/>
    </source>
</evidence>
<evidence type="ECO:0000259" key="2">
    <source>
        <dbReference type="PROSITE" id="PS51471"/>
    </source>
</evidence>
<dbReference type="OrthoDB" id="288590at2759"/>
<gene>
    <name evidence="3" type="ORF">TrRE_jg8405</name>
</gene>
<dbReference type="PROSITE" id="PS51471">
    <property type="entry name" value="FE2OG_OXY"/>
    <property type="match status" value="1"/>
</dbReference>
<dbReference type="Pfam" id="PF03171">
    <property type="entry name" value="2OG-FeII_Oxy"/>
    <property type="match status" value="1"/>
</dbReference>
<comment type="similarity">
    <text evidence="1">Belongs to the iron/ascorbate-dependent oxidoreductase family.</text>
</comment>
<dbReference type="InterPro" id="IPR044861">
    <property type="entry name" value="IPNS-like_FE2OG_OXY"/>
</dbReference>
<dbReference type="InterPro" id="IPR005123">
    <property type="entry name" value="Oxoglu/Fe-dep_dioxygenase_dom"/>
</dbReference>
<evidence type="ECO:0000256" key="1">
    <source>
        <dbReference type="RuleBase" id="RU003682"/>
    </source>
</evidence>
<keyword evidence="1" id="KW-0560">Oxidoreductase</keyword>
<dbReference type="Proteomes" id="UP001165082">
    <property type="component" value="Unassembled WGS sequence"/>
</dbReference>
<feature type="domain" description="Fe2OG dioxygenase" evidence="2">
    <location>
        <begin position="177"/>
        <end position="291"/>
    </location>
</feature>
<reference evidence="3" key="1">
    <citation type="submission" date="2022-07" db="EMBL/GenBank/DDBJ databases">
        <title>Genome analysis of Parmales, a sister group of diatoms, reveals the evolutionary specialization of diatoms from phago-mixotrophs to photoautotrophs.</title>
        <authorList>
            <person name="Ban H."/>
            <person name="Sato S."/>
            <person name="Yoshikawa S."/>
            <person name="Kazumasa Y."/>
            <person name="Nakamura Y."/>
            <person name="Ichinomiya M."/>
            <person name="Saitoh K."/>
            <person name="Sato N."/>
            <person name="Blanc-Mathieu R."/>
            <person name="Endo H."/>
            <person name="Kuwata A."/>
            <person name="Ogata H."/>
        </authorList>
    </citation>
    <scope>NUCLEOTIDE SEQUENCE</scope>
</reference>
<organism evidence="3 4">
    <name type="scientific">Triparma retinervis</name>
    <dbReference type="NCBI Taxonomy" id="2557542"/>
    <lineage>
        <taxon>Eukaryota</taxon>
        <taxon>Sar</taxon>
        <taxon>Stramenopiles</taxon>
        <taxon>Ochrophyta</taxon>
        <taxon>Bolidophyceae</taxon>
        <taxon>Parmales</taxon>
        <taxon>Triparmaceae</taxon>
        <taxon>Triparma</taxon>
    </lineage>
</organism>
<dbReference type="GO" id="GO:0046872">
    <property type="term" value="F:metal ion binding"/>
    <property type="evidence" value="ECO:0007669"/>
    <property type="project" value="UniProtKB-KW"/>
</dbReference>
<dbReference type="EMBL" id="BRXZ01000520">
    <property type="protein sequence ID" value="GMH46532.1"/>
    <property type="molecule type" value="Genomic_DNA"/>
</dbReference>
<dbReference type="GO" id="GO:0016491">
    <property type="term" value="F:oxidoreductase activity"/>
    <property type="evidence" value="ECO:0007669"/>
    <property type="project" value="UniProtKB-KW"/>
</dbReference>
<sequence length="325" mass="35568">MVVIPDSYSTSGSAKIQRVYISPSSDFGTPSEAMSRNLRLFNESLSNTGFVIIHLDHDPSDIRTAASNFFEASESDKMRYNFGSYGNPKGGYTPVGVEDVGSTSGSETGKDWVENYVFRVHPDNDAADTNHPKELVEAGRVYFEQMEALLKVLLKMAAASFDLEEDYFNKQFWPGPNGNALRLAHYPPQSTSSSTISSSSIRYGAHTDYQAFTILSPDPTDDLDGYGGLEVMVGEEWVKVKSEGGLVVNAGDLWVDWTGGRWKSGLHRVVNPSSEEAMGKSRLSVPFFSGPRPETLVFDVLGGQGEGGGVMAGEHLRRKLERSNL</sequence>
<keyword evidence="1" id="KW-0408">Iron</keyword>
<proteinExistence type="inferred from homology"/>
<keyword evidence="4" id="KW-1185">Reference proteome</keyword>
<keyword evidence="1" id="KW-0479">Metal-binding</keyword>
<accession>A0A9W7DLF4</accession>
<dbReference type="AlphaFoldDB" id="A0A9W7DLF4"/>
<comment type="caution">
    <text evidence="3">The sequence shown here is derived from an EMBL/GenBank/DDBJ whole genome shotgun (WGS) entry which is preliminary data.</text>
</comment>
<protein>
    <recommendedName>
        <fullName evidence="2">Fe2OG dioxygenase domain-containing protein</fullName>
    </recommendedName>
</protein>